<protein>
    <submittedName>
        <fullName evidence="4">Vinorine synthase</fullName>
    </submittedName>
</protein>
<evidence type="ECO:0000313" key="5">
    <source>
        <dbReference type="Proteomes" id="UP001163823"/>
    </source>
</evidence>
<proteinExistence type="inferred from homology"/>
<reference evidence="4" key="1">
    <citation type="journal article" date="2023" name="Science">
        <title>Elucidation of the pathway for biosynthesis of saponin adjuvants from the soapbark tree.</title>
        <authorList>
            <person name="Reed J."/>
            <person name="Orme A."/>
            <person name="El-Demerdash A."/>
            <person name="Owen C."/>
            <person name="Martin L.B.B."/>
            <person name="Misra R.C."/>
            <person name="Kikuchi S."/>
            <person name="Rejzek M."/>
            <person name="Martin A.C."/>
            <person name="Harkess A."/>
            <person name="Leebens-Mack J."/>
            <person name="Louveau T."/>
            <person name="Stephenson M.J."/>
            <person name="Osbourn A."/>
        </authorList>
    </citation>
    <scope>NUCLEOTIDE SEQUENCE</scope>
    <source>
        <strain evidence="4">S10</strain>
    </source>
</reference>
<keyword evidence="2" id="KW-0808">Transferase</keyword>
<accession>A0AAD7LIC3</accession>
<sequence>MEVKIERIKKKTIKQATPTPSQLRNFKLCLFDQLGPAAYGSLVLFYPNNSDGITGAERSHLLKKSLSAILTHYYPFAGRIKDNIIIECEDQGVEYVEARANILLSTFLQQPDGTSRGSQEVVLPEFNGISHFPPIDFSPVQPLLELKNNKCVSKRYVFDASKTEVLRATAASSTVPRPTRVEAVMALIWKCSTKASMLSNSKSPKRYALALAVNIRKRVVPALPQNSIGILLVPLSIECNEESGADLKGLVAEIRKGKGEFRHKFAQRLQGTDALQVISEHFKKAREIMGNDCIKPSIFTSLCNFGLYDADFGWGKPIWVSIASAKHNNIISLIDTGGLDGIEAWVTLTEEDMASLNVIKSYLHLLLLIQVSWACPAASSEHIDDAGKSSSLLLQNINLAPRMVPPLVENTVMANLSWVFGVSMSIEEESEIELDGLVGQLREAMIMFCSTYAKRFRGNEWLSVIKECLNEARNLLQKQNKIVFRCSSWCRFPIYEVDFGWGKPMWASTAACVDKNIFILMDTKQGDGIEAYVTMEAQEMALFECEHDLFAFATCNPSPLIGI</sequence>
<dbReference type="AlphaFoldDB" id="A0AAD7LIC3"/>
<keyword evidence="3" id="KW-0012">Acyltransferase</keyword>
<dbReference type="Proteomes" id="UP001163823">
    <property type="component" value="Chromosome 9"/>
</dbReference>
<evidence type="ECO:0000313" key="4">
    <source>
        <dbReference type="EMBL" id="KAJ7957625.1"/>
    </source>
</evidence>
<dbReference type="Gene3D" id="3.30.559.10">
    <property type="entry name" value="Chloramphenicol acetyltransferase-like domain"/>
    <property type="match status" value="3"/>
</dbReference>
<dbReference type="PANTHER" id="PTHR31623">
    <property type="entry name" value="F21J9.9"/>
    <property type="match status" value="1"/>
</dbReference>
<comment type="caution">
    <text evidence="4">The sequence shown here is derived from an EMBL/GenBank/DDBJ whole genome shotgun (WGS) entry which is preliminary data.</text>
</comment>
<dbReference type="GO" id="GO:0016746">
    <property type="term" value="F:acyltransferase activity"/>
    <property type="evidence" value="ECO:0007669"/>
    <property type="project" value="UniProtKB-KW"/>
</dbReference>
<evidence type="ECO:0000256" key="2">
    <source>
        <dbReference type="ARBA" id="ARBA00022679"/>
    </source>
</evidence>
<evidence type="ECO:0000256" key="1">
    <source>
        <dbReference type="ARBA" id="ARBA00009861"/>
    </source>
</evidence>
<dbReference type="InterPro" id="IPR023213">
    <property type="entry name" value="CAT-like_dom_sf"/>
</dbReference>
<organism evidence="4 5">
    <name type="scientific">Quillaja saponaria</name>
    <name type="common">Soap bark tree</name>
    <dbReference type="NCBI Taxonomy" id="32244"/>
    <lineage>
        <taxon>Eukaryota</taxon>
        <taxon>Viridiplantae</taxon>
        <taxon>Streptophyta</taxon>
        <taxon>Embryophyta</taxon>
        <taxon>Tracheophyta</taxon>
        <taxon>Spermatophyta</taxon>
        <taxon>Magnoliopsida</taxon>
        <taxon>eudicotyledons</taxon>
        <taxon>Gunneridae</taxon>
        <taxon>Pentapetalae</taxon>
        <taxon>rosids</taxon>
        <taxon>fabids</taxon>
        <taxon>Fabales</taxon>
        <taxon>Quillajaceae</taxon>
        <taxon>Quillaja</taxon>
    </lineage>
</organism>
<keyword evidence="5" id="KW-1185">Reference proteome</keyword>
<dbReference type="Pfam" id="PF02458">
    <property type="entry name" value="Transferase"/>
    <property type="match status" value="3"/>
</dbReference>
<dbReference type="KEGG" id="qsa:O6P43_023905"/>
<evidence type="ECO:0000256" key="3">
    <source>
        <dbReference type="ARBA" id="ARBA00023315"/>
    </source>
</evidence>
<dbReference type="EMBL" id="JARAOO010000009">
    <property type="protein sequence ID" value="KAJ7957625.1"/>
    <property type="molecule type" value="Genomic_DNA"/>
</dbReference>
<dbReference type="PANTHER" id="PTHR31623:SF122">
    <property type="entry name" value="HXXXD-TYPE ACYL-TRANSFERASE FAMILY PROTEIN"/>
    <property type="match status" value="1"/>
</dbReference>
<gene>
    <name evidence="4" type="ORF">O6P43_023905</name>
</gene>
<name>A0AAD7LIC3_QUISA</name>
<comment type="similarity">
    <text evidence="1">Belongs to the plant acyltransferase family.</text>
</comment>